<dbReference type="CDD" id="cd07813">
    <property type="entry name" value="COQ10p_like"/>
    <property type="match status" value="1"/>
</dbReference>
<keyword evidence="6" id="KW-1185">Reference proteome</keyword>
<dbReference type="SUPFAM" id="SSF55961">
    <property type="entry name" value="Bet v1-like"/>
    <property type="match status" value="1"/>
</dbReference>
<dbReference type="OrthoDB" id="292693at2759"/>
<proteinExistence type="inferred from homology"/>
<dbReference type="STRING" id="703135.A0A2A9ND29"/>
<protein>
    <recommendedName>
        <fullName evidence="4">Coenzyme Q-binding protein COQ10 START domain-containing protein</fullName>
    </recommendedName>
</protein>
<accession>A0A2A9ND29</accession>
<evidence type="ECO:0000259" key="4">
    <source>
        <dbReference type="Pfam" id="PF03364"/>
    </source>
</evidence>
<organism evidence="5 6">
    <name type="scientific">Amanita thiersii Skay4041</name>
    <dbReference type="NCBI Taxonomy" id="703135"/>
    <lineage>
        <taxon>Eukaryota</taxon>
        <taxon>Fungi</taxon>
        <taxon>Dikarya</taxon>
        <taxon>Basidiomycota</taxon>
        <taxon>Agaricomycotina</taxon>
        <taxon>Agaricomycetes</taxon>
        <taxon>Agaricomycetidae</taxon>
        <taxon>Agaricales</taxon>
        <taxon>Pluteineae</taxon>
        <taxon>Amanitaceae</taxon>
        <taxon>Amanita</taxon>
    </lineage>
</organism>
<evidence type="ECO:0000313" key="6">
    <source>
        <dbReference type="Proteomes" id="UP000242287"/>
    </source>
</evidence>
<evidence type="ECO:0000313" key="5">
    <source>
        <dbReference type="EMBL" id="PFH46161.1"/>
    </source>
</evidence>
<evidence type="ECO:0000256" key="2">
    <source>
        <dbReference type="ARBA" id="ARBA00011814"/>
    </source>
</evidence>
<feature type="domain" description="Coenzyme Q-binding protein COQ10 START" evidence="4">
    <location>
        <begin position="50"/>
        <end position="198"/>
    </location>
</feature>
<comment type="function">
    <text evidence="3">Required for the function of coenzyme Q in the respiratory chain. May serve as a chaperone or may be involved in the transport of Q6 from its site of synthesis to the catalytic sites of the respiratory complexes.</text>
</comment>
<dbReference type="GO" id="GO:0005739">
    <property type="term" value="C:mitochondrion"/>
    <property type="evidence" value="ECO:0007669"/>
    <property type="project" value="TreeGrafter"/>
</dbReference>
<dbReference type="Proteomes" id="UP000242287">
    <property type="component" value="Unassembled WGS sequence"/>
</dbReference>
<dbReference type="AlphaFoldDB" id="A0A2A9ND29"/>
<dbReference type="GO" id="GO:0045333">
    <property type="term" value="P:cellular respiration"/>
    <property type="evidence" value="ECO:0007669"/>
    <property type="project" value="InterPro"/>
</dbReference>
<name>A0A2A9ND29_9AGAR</name>
<comment type="similarity">
    <text evidence="1">Belongs to the COQ10 family.</text>
</comment>
<reference evidence="5 6" key="1">
    <citation type="submission" date="2014-02" db="EMBL/GenBank/DDBJ databases">
        <title>Transposable element dynamics among asymbiotic and ectomycorrhizal Amanita fungi.</title>
        <authorList>
            <consortium name="DOE Joint Genome Institute"/>
            <person name="Hess J."/>
            <person name="Skrede I."/>
            <person name="Wolfe B."/>
            <person name="LaButti K."/>
            <person name="Ohm R.A."/>
            <person name="Grigoriev I.V."/>
            <person name="Pringle A."/>
        </authorList>
    </citation>
    <scope>NUCLEOTIDE SEQUENCE [LARGE SCALE GENOMIC DNA]</scope>
    <source>
        <strain evidence="5 6">SKay4041</strain>
    </source>
</reference>
<dbReference type="PANTHER" id="PTHR12901">
    <property type="entry name" value="SPERM PROTEIN HOMOLOG"/>
    <property type="match status" value="1"/>
</dbReference>
<dbReference type="InterPro" id="IPR044996">
    <property type="entry name" value="COQ10-like"/>
</dbReference>
<dbReference type="Gene3D" id="3.30.530.20">
    <property type="match status" value="1"/>
</dbReference>
<sequence>MLAYEARCCFSNIGRGFIKPSLLRRSLFSFPKFPFLSPTEVQRFKEQRILPYEREQLYNVVSDVASYPHFVPFCTSSRIISPATEKPAGSGKLVMEAELTVGFHSFVESYVSRVTCIPYESVHAEAASTTPLFRTLQTTWTFKPTSDVRSATGSSPFRTNRPTLVILDLAYAFANPLHATVSSAFFGQISGEMVKAFEERCHQIYGLDHK</sequence>
<evidence type="ECO:0000256" key="1">
    <source>
        <dbReference type="ARBA" id="ARBA00006885"/>
    </source>
</evidence>
<dbReference type="GO" id="GO:0048039">
    <property type="term" value="F:ubiquinone binding"/>
    <property type="evidence" value="ECO:0007669"/>
    <property type="project" value="InterPro"/>
</dbReference>
<dbReference type="InterPro" id="IPR005031">
    <property type="entry name" value="COQ10_START"/>
</dbReference>
<comment type="subunit">
    <text evidence="2">Interacts with coenzyme Q.</text>
</comment>
<evidence type="ECO:0000256" key="3">
    <source>
        <dbReference type="ARBA" id="ARBA00024947"/>
    </source>
</evidence>
<dbReference type="EMBL" id="KZ302227">
    <property type="protein sequence ID" value="PFH46161.1"/>
    <property type="molecule type" value="Genomic_DNA"/>
</dbReference>
<gene>
    <name evidence="5" type="ORF">AMATHDRAFT_156099</name>
</gene>
<dbReference type="Pfam" id="PF03364">
    <property type="entry name" value="Polyketide_cyc"/>
    <property type="match status" value="1"/>
</dbReference>
<dbReference type="PANTHER" id="PTHR12901:SF10">
    <property type="entry name" value="COENZYME Q-BINDING PROTEIN COQ10, MITOCHONDRIAL"/>
    <property type="match status" value="1"/>
</dbReference>
<dbReference type="InterPro" id="IPR023393">
    <property type="entry name" value="START-like_dom_sf"/>
</dbReference>